<evidence type="ECO:0000313" key="2">
    <source>
        <dbReference type="EMBL" id="NJP15887.1"/>
    </source>
</evidence>
<dbReference type="Proteomes" id="UP000635996">
    <property type="component" value="Unassembled WGS sequence"/>
</dbReference>
<proteinExistence type="predicted"/>
<reference evidence="2 3" key="1">
    <citation type="submission" date="2020-03" db="EMBL/GenBank/DDBJ databases">
        <title>WGS of actinomycetes isolated from Thailand.</title>
        <authorList>
            <person name="Thawai C."/>
        </authorList>
    </citation>
    <scope>NUCLEOTIDE SEQUENCE [LARGE SCALE GENOMIC DNA]</scope>
    <source>
        <strain evidence="2 3">NBRC 13905</strain>
    </source>
</reference>
<gene>
    <name evidence="2" type="ORF">HCJ95_16720</name>
</gene>
<organism evidence="2 3">
    <name type="scientific">Streptomyces thermoviolaceus subsp. thermoviolaceus</name>
    <dbReference type="NCBI Taxonomy" id="66860"/>
    <lineage>
        <taxon>Bacteria</taxon>
        <taxon>Bacillati</taxon>
        <taxon>Actinomycetota</taxon>
        <taxon>Actinomycetes</taxon>
        <taxon>Kitasatosporales</taxon>
        <taxon>Streptomycetaceae</taxon>
        <taxon>Streptomyces</taxon>
    </lineage>
</organism>
<evidence type="ECO:0000313" key="3">
    <source>
        <dbReference type="Proteomes" id="UP000635996"/>
    </source>
</evidence>
<name>A0ABX0YTG7_STRTL</name>
<dbReference type="EMBL" id="JAATEL010000017">
    <property type="protein sequence ID" value="NJP15887.1"/>
    <property type="molecule type" value="Genomic_DNA"/>
</dbReference>
<dbReference type="RefSeq" id="WP_168131853.1">
    <property type="nucleotide sequence ID" value="NZ_BMVZ01000011.1"/>
</dbReference>
<accession>A0ABX0YTG7</accession>
<evidence type="ECO:0000256" key="1">
    <source>
        <dbReference type="SAM" id="MobiDB-lite"/>
    </source>
</evidence>
<dbReference type="CDD" id="cd20739">
    <property type="entry name" value="PoNe_DUF637"/>
    <property type="match status" value="1"/>
</dbReference>
<dbReference type="InterPro" id="IPR049762">
    <property type="entry name" value="PoNe_dom"/>
</dbReference>
<feature type="region of interest" description="Disordered" evidence="1">
    <location>
        <begin position="44"/>
        <end position="70"/>
    </location>
</feature>
<comment type="caution">
    <text evidence="2">The sequence shown here is derived from an EMBL/GenBank/DDBJ whole genome shotgun (WGS) entry which is preliminary data.</text>
</comment>
<keyword evidence="3" id="KW-1185">Reference proteome</keyword>
<sequence length="303" mass="34797">MYDGDNPYGPKGALAPEQIHEIQVYRANHEPGYFEEFYKKNGNRKDLDLVDESGTTPPQLTRESEQHPWVAAKDAPEPLRPRYLGDWIKRGPDGLPPESLETLHSAAQERHFAIHHDTVMERWKQDASHAHEQNPTWETETEMHESKAAYRESHVRMRDASEAFGEAVAEHHVIPEHYPNAVPEQLDGPLNGNDQFDQVWRREDGGYVVVEAKSSVNTELGARNLPDGRRVSQETREYFLGIIREMEERGRKNPSERELARNPRKALRQGKVDYIVVKGEKNAGRYTGYHMRQFDISPEGKAS</sequence>
<protein>
    <submittedName>
        <fullName evidence="2">Uncharacterized protein</fullName>
    </submittedName>
</protein>